<reference evidence="3 4" key="1">
    <citation type="submission" date="2015-12" db="EMBL/GenBank/DDBJ databases">
        <title>Genome sequence of Oceanibaculum pacificum MCCC 1A02656.</title>
        <authorList>
            <person name="Lu L."/>
            <person name="Lai Q."/>
            <person name="Shao Z."/>
            <person name="Qian P."/>
        </authorList>
    </citation>
    <scope>NUCLEOTIDE SEQUENCE [LARGE SCALE GENOMIC DNA]</scope>
    <source>
        <strain evidence="3 4">MCCC 1A02656</strain>
    </source>
</reference>
<accession>A0A154WFM5</accession>
<dbReference type="InterPro" id="IPR006016">
    <property type="entry name" value="UspA"/>
</dbReference>
<evidence type="ECO:0000256" key="1">
    <source>
        <dbReference type="SAM" id="MobiDB-lite"/>
    </source>
</evidence>
<dbReference type="OrthoDB" id="9813682at2"/>
<feature type="region of interest" description="Disordered" evidence="1">
    <location>
        <begin position="1"/>
        <end position="23"/>
    </location>
</feature>
<dbReference type="EMBL" id="LPXN01000035">
    <property type="protein sequence ID" value="KZD12328.1"/>
    <property type="molecule type" value="Genomic_DNA"/>
</dbReference>
<proteinExistence type="predicted"/>
<keyword evidence="4" id="KW-1185">Reference proteome</keyword>
<dbReference type="RefSeq" id="WP_067552686.1">
    <property type="nucleotide sequence ID" value="NZ_LPXN01000035.1"/>
</dbReference>
<protein>
    <submittedName>
        <fullName evidence="3">Universal stress protein</fullName>
    </submittedName>
</protein>
<feature type="domain" description="UspA" evidence="2">
    <location>
        <begin position="28"/>
        <end position="164"/>
    </location>
</feature>
<dbReference type="SUPFAM" id="SSF52402">
    <property type="entry name" value="Adenine nucleotide alpha hydrolases-like"/>
    <property type="match status" value="1"/>
</dbReference>
<gene>
    <name evidence="3" type="ORF">AUP43_04975</name>
</gene>
<evidence type="ECO:0000259" key="2">
    <source>
        <dbReference type="Pfam" id="PF00582"/>
    </source>
</evidence>
<sequence length="176" mass="19049">MDDTNQTGPESGPDAPEPVATPSHDRVFLVVVDDTPEMQAALTYACRRVRNSGGRLALLYVIEPAEIEPWMSVGDLIREERRQEAEANIANFSDAANAITGKLPVIYIREGSRRDQIIKLIDEEPSISILVLASGTGPEGPGPLVSHLVGKVANKMRVPITVVPGNLSAEEIERLT</sequence>
<name>A0A154WFM5_9PROT</name>
<dbReference type="Gene3D" id="3.40.50.620">
    <property type="entry name" value="HUPs"/>
    <property type="match status" value="1"/>
</dbReference>
<dbReference type="AlphaFoldDB" id="A0A154WFM5"/>
<dbReference type="Pfam" id="PF00582">
    <property type="entry name" value="Usp"/>
    <property type="match status" value="1"/>
</dbReference>
<dbReference type="Proteomes" id="UP000076400">
    <property type="component" value="Unassembled WGS sequence"/>
</dbReference>
<evidence type="ECO:0000313" key="4">
    <source>
        <dbReference type="Proteomes" id="UP000076400"/>
    </source>
</evidence>
<dbReference type="InterPro" id="IPR014729">
    <property type="entry name" value="Rossmann-like_a/b/a_fold"/>
</dbReference>
<dbReference type="CDD" id="cd00293">
    <property type="entry name" value="USP-like"/>
    <property type="match status" value="1"/>
</dbReference>
<evidence type="ECO:0000313" key="3">
    <source>
        <dbReference type="EMBL" id="KZD12328.1"/>
    </source>
</evidence>
<dbReference type="STRING" id="580166.AUP43_04975"/>
<comment type="caution">
    <text evidence="3">The sequence shown here is derived from an EMBL/GenBank/DDBJ whole genome shotgun (WGS) entry which is preliminary data.</text>
</comment>
<organism evidence="3 4">
    <name type="scientific">Oceanibaculum pacificum</name>
    <dbReference type="NCBI Taxonomy" id="580166"/>
    <lineage>
        <taxon>Bacteria</taxon>
        <taxon>Pseudomonadati</taxon>
        <taxon>Pseudomonadota</taxon>
        <taxon>Alphaproteobacteria</taxon>
        <taxon>Rhodospirillales</taxon>
        <taxon>Oceanibaculaceae</taxon>
        <taxon>Oceanibaculum</taxon>
    </lineage>
</organism>